<evidence type="ECO:0000313" key="1">
    <source>
        <dbReference type="EMBL" id="QNI30174.1"/>
    </source>
</evidence>
<keyword evidence="2" id="KW-1185">Reference proteome</keyword>
<accession>A0A7G8BCA4</accession>
<dbReference type="InterPro" id="IPR006311">
    <property type="entry name" value="TAT_signal"/>
</dbReference>
<reference evidence="1 2" key="1">
    <citation type="submission" date="2020-08" db="EMBL/GenBank/DDBJ databases">
        <title>Edaphobacter telluris sp. nov. and Acidobacterium dinghuensis sp. nov., two acidobacteria isolated from forest soil.</title>
        <authorList>
            <person name="Fu J."/>
            <person name="Qiu L."/>
        </authorList>
    </citation>
    <scope>NUCLEOTIDE SEQUENCE [LARGE SCALE GENOMIC DNA]</scope>
    <source>
        <strain evidence="1">4Y35</strain>
    </source>
</reference>
<proteinExistence type="predicted"/>
<dbReference type="EMBL" id="CP060394">
    <property type="protein sequence ID" value="QNI30174.1"/>
    <property type="molecule type" value="Genomic_DNA"/>
</dbReference>
<evidence type="ECO:0000313" key="2">
    <source>
        <dbReference type="Proteomes" id="UP000515312"/>
    </source>
</evidence>
<dbReference type="AlphaFoldDB" id="A0A7G8BCA4"/>
<dbReference type="Proteomes" id="UP000515312">
    <property type="component" value="Chromosome"/>
</dbReference>
<sequence>MVLHLDETFASRTLNSASTQASNRTFLGTTTMQNITRRSFVSTATAGIAALGAFGSISREAEAQLVWKAEDWKLAEFEKLVKDPARIKQMFDVIQIGDGKFLNNVKNSLNGLRFGFNIPEHQIKIVAALHGPANMLNYDDFIWEKYEIGAWLKVTDPVTDKPAIRNPFYKTTLNTKNDAPSSVNDKNSLYQDTSIETLQSRGVQFLSCHTALEEQARVLTKRNNWSKDPEEIVHEILAHTVPGVLVVASMGSAIALLQAEGKYTYITL</sequence>
<gene>
    <name evidence="1" type="ORF">H7849_13315</name>
</gene>
<dbReference type="KEGG" id="adin:H7849_13315"/>
<name>A0A7G8BCA4_9BACT</name>
<evidence type="ECO:0008006" key="3">
    <source>
        <dbReference type="Google" id="ProtNLM"/>
    </source>
</evidence>
<dbReference type="Gene3D" id="3.40.1260.10">
    <property type="entry name" value="DsrEFH-like"/>
    <property type="match status" value="1"/>
</dbReference>
<protein>
    <recommendedName>
        <fullName evidence="3">Twin-arginine translocation signal domain-containing protein</fullName>
    </recommendedName>
</protein>
<dbReference type="PROSITE" id="PS51318">
    <property type="entry name" value="TAT"/>
    <property type="match status" value="1"/>
</dbReference>
<dbReference type="InterPro" id="IPR027396">
    <property type="entry name" value="DsrEFH-like"/>
</dbReference>
<dbReference type="RefSeq" id="WP_186739848.1">
    <property type="nucleotide sequence ID" value="NZ_CP060394.1"/>
</dbReference>
<organism evidence="1 2">
    <name type="scientific">Alloacidobacterium dinghuense</name>
    <dbReference type="NCBI Taxonomy" id="2763107"/>
    <lineage>
        <taxon>Bacteria</taxon>
        <taxon>Pseudomonadati</taxon>
        <taxon>Acidobacteriota</taxon>
        <taxon>Terriglobia</taxon>
        <taxon>Terriglobales</taxon>
        <taxon>Acidobacteriaceae</taxon>
        <taxon>Alloacidobacterium</taxon>
    </lineage>
</organism>